<evidence type="ECO:0000313" key="2">
    <source>
        <dbReference type="EMBL" id="BAQ49947.1"/>
    </source>
</evidence>
<feature type="chain" id="PRO_5002199984" evidence="1">
    <location>
        <begin position="38"/>
        <end position="357"/>
    </location>
</feature>
<reference evidence="2 3" key="1">
    <citation type="journal article" date="2015" name="Genome Announc.">
        <title>Complete Genome Sequence of Methylobacterium aquaticum Strain 22A, Isolated from Racomitrium japonicum Moss.</title>
        <authorList>
            <person name="Tani A."/>
            <person name="Ogura Y."/>
            <person name="Hayashi T."/>
            <person name="Kimbara K."/>
        </authorList>
    </citation>
    <scope>NUCLEOTIDE SEQUENCE [LARGE SCALE GENOMIC DNA]</scope>
    <source>
        <strain evidence="2 3">MA-22A</strain>
        <plasmid evidence="3">Plasmid pMaq22A_2p DNA</plasmid>
    </source>
</reference>
<keyword evidence="1" id="KW-0732">Signal</keyword>
<feature type="signal peptide" evidence="1">
    <location>
        <begin position="1"/>
        <end position="37"/>
    </location>
</feature>
<evidence type="ECO:0000313" key="3">
    <source>
        <dbReference type="Proteomes" id="UP000061432"/>
    </source>
</evidence>
<dbReference type="PANTHER" id="PTHR30024">
    <property type="entry name" value="ALIPHATIC SULFONATES-BINDING PROTEIN-RELATED"/>
    <property type="match status" value="1"/>
</dbReference>
<dbReference type="KEGG" id="maqu:Maq22A_2p40795"/>
<evidence type="ECO:0000256" key="1">
    <source>
        <dbReference type="SAM" id="SignalP"/>
    </source>
</evidence>
<dbReference type="RefSeq" id="WP_060851056.1">
    <property type="nucleotide sequence ID" value="NZ_AP014706.1"/>
</dbReference>
<accession>A0A0C6FSA8</accession>
<geneLocation type="plasmid" evidence="3">
    <name>pMaq22A_2p DNA</name>
</geneLocation>
<organism evidence="2 3">
    <name type="scientific">Methylobacterium aquaticum</name>
    <dbReference type="NCBI Taxonomy" id="270351"/>
    <lineage>
        <taxon>Bacteria</taxon>
        <taxon>Pseudomonadati</taxon>
        <taxon>Pseudomonadota</taxon>
        <taxon>Alphaproteobacteria</taxon>
        <taxon>Hyphomicrobiales</taxon>
        <taxon>Methylobacteriaceae</taxon>
        <taxon>Methylobacterium</taxon>
    </lineage>
</organism>
<keyword evidence="2" id="KW-0614">Plasmid</keyword>
<dbReference type="OrthoDB" id="7374733at2"/>
<dbReference type="Gene3D" id="3.40.190.10">
    <property type="entry name" value="Periplasmic binding protein-like II"/>
    <property type="match status" value="2"/>
</dbReference>
<gene>
    <name evidence="2" type="primary">tauA</name>
    <name evidence="2" type="ORF">Maq22A_2p40795</name>
</gene>
<dbReference type="AlphaFoldDB" id="A0A0C6FSA8"/>
<dbReference type="PANTHER" id="PTHR30024:SF7">
    <property type="entry name" value="NITRATE_NITRITE BINDING PROTEIN NRTA"/>
    <property type="match status" value="1"/>
</dbReference>
<dbReference type="PROSITE" id="PS51318">
    <property type="entry name" value="TAT"/>
    <property type="match status" value="1"/>
</dbReference>
<sequence length="357" mass="38329">MTSPLTSLPKVSVLTRRHVVTALGASAALAGSRAARAASAAKGIYPVATCSYMVMFVAQGLGYFKDEGLDSRLVQGGSGVKTREIIASGQGDFALADFVHPMLLTNKGRPCKALTAVDRIGAGLQFMIRADLYAQGITDLAKFVAWKRPDGRKPLVGVSSIGGTTHVWSSYFLEKLGYDGMVTWLGVGNVDTMLGSLKTKQVDVLINTYSLVGEVERQGYGKLLYDGSDPQNWDSVIGGTVPVTVNYCLQARIERDPALVQAWTNAVMRAGQWVDKHDPEEIYGAIEPFVGSTSRESNLIEIKSTKAVGNPAGLIDQAAFDRGAKVWFREMTGVQRLPLDAVYAARFAEAAAAKYPA</sequence>
<protein>
    <submittedName>
        <fullName evidence="2">ABC transporter substrate-binding protein</fullName>
    </submittedName>
</protein>
<proteinExistence type="predicted"/>
<reference evidence="3" key="2">
    <citation type="submission" date="2015-01" db="EMBL/GenBank/DDBJ databases">
        <title>Complete genome sequence of Methylobacterium aquaticum strain 22A.</title>
        <authorList>
            <person name="Tani A."/>
            <person name="Ogura Y."/>
            <person name="Hayashi T."/>
        </authorList>
    </citation>
    <scope>NUCLEOTIDE SEQUENCE [LARGE SCALE GENOMIC DNA]</scope>
    <source>
        <strain evidence="3">MA-22A</strain>
        <plasmid evidence="3">Plasmid pMaq22A_2p DNA</plasmid>
    </source>
</reference>
<dbReference type="EMBL" id="AP014706">
    <property type="protein sequence ID" value="BAQ49947.1"/>
    <property type="molecule type" value="Genomic_DNA"/>
</dbReference>
<name>A0A0C6FSA8_9HYPH</name>
<dbReference type="Pfam" id="PF13379">
    <property type="entry name" value="NMT1_2"/>
    <property type="match status" value="1"/>
</dbReference>
<dbReference type="Proteomes" id="UP000061432">
    <property type="component" value="Plasmid pMaq22A_2p"/>
</dbReference>
<dbReference type="SUPFAM" id="SSF53850">
    <property type="entry name" value="Periplasmic binding protein-like II"/>
    <property type="match status" value="1"/>
</dbReference>
<dbReference type="PATRIC" id="fig|270351.10.peg.7080"/>
<dbReference type="InterPro" id="IPR006311">
    <property type="entry name" value="TAT_signal"/>
</dbReference>